<name>A0A327Y011_9RHOB</name>
<sequence length="51" mass="5311">MRPVAHVTPGLPSVWGADYLRPKPASTGKSVATLPSALQGKRTSQAGAIPW</sequence>
<keyword evidence="3" id="KW-1185">Reference proteome</keyword>
<reference evidence="2 3" key="1">
    <citation type="submission" date="2018-06" db="EMBL/GenBank/DDBJ databases">
        <title>Genomic Encyclopedia of Archaeal and Bacterial Type Strains, Phase II (KMG-II): from individual species to whole genera.</title>
        <authorList>
            <person name="Goeker M."/>
        </authorList>
    </citation>
    <scope>NUCLEOTIDE SEQUENCE [LARGE SCALE GENOMIC DNA]</scope>
    <source>
        <strain evidence="2 3">DSM 22011</strain>
    </source>
</reference>
<evidence type="ECO:0000256" key="1">
    <source>
        <dbReference type="SAM" id="MobiDB-lite"/>
    </source>
</evidence>
<organism evidence="2 3">
    <name type="scientific">Salipiger aestuarii</name>
    <dbReference type="NCBI Taxonomy" id="568098"/>
    <lineage>
        <taxon>Bacteria</taxon>
        <taxon>Pseudomonadati</taxon>
        <taxon>Pseudomonadota</taxon>
        <taxon>Alphaproteobacteria</taxon>
        <taxon>Rhodobacterales</taxon>
        <taxon>Roseobacteraceae</taxon>
        <taxon>Salipiger</taxon>
    </lineage>
</organism>
<protein>
    <submittedName>
        <fullName evidence="2">Uncharacterized protein</fullName>
    </submittedName>
</protein>
<feature type="compositionally biased region" description="Polar residues" evidence="1">
    <location>
        <begin position="41"/>
        <end position="51"/>
    </location>
</feature>
<comment type="caution">
    <text evidence="2">The sequence shown here is derived from an EMBL/GenBank/DDBJ whole genome shotgun (WGS) entry which is preliminary data.</text>
</comment>
<dbReference type="Proteomes" id="UP000249165">
    <property type="component" value="Unassembled WGS sequence"/>
</dbReference>
<accession>A0A327Y011</accession>
<proteinExistence type="predicted"/>
<dbReference type="AlphaFoldDB" id="A0A327Y011"/>
<gene>
    <name evidence="2" type="ORF">ATI53_103413</name>
</gene>
<feature type="region of interest" description="Disordered" evidence="1">
    <location>
        <begin position="25"/>
        <end position="51"/>
    </location>
</feature>
<evidence type="ECO:0000313" key="2">
    <source>
        <dbReference type="EMBL" id="RAK13811.1"/>
    </source>
</evidence>
<evidence type="ECO:0000313" key="3">
    <source>
        <dbReference type="Proteomes" id="UP000249165"/>
    </source>
</evidence>
<dbReference type="EMBL" id="QLMG01000034">
    <property type="protein sequence ID" value="RAK13811.1"/>
    <property type="molecule type" value="Genomic_DNA"/>
</dbReference>